<protein>
    <recommendedName>
        <fullName evidence="3">Voltage-dependent calcium channel alpha-2/delta subunit conserved region domain-containing protein</fullName>
    </recommendedName>
</protein>
<evidence type="ECO:0000313" key="2">
    <source>
        <dbReference type="Proteomes" id="UP000271889"/>
    </source>
</evidence>
<proteinExistence type="predicted"/>
<organism evidence="1 2">
    <name type="scientific">Cylicostephanus goldi</name>
    <name type="common">Nematode worm</name>
    <dbReference type="NCBI Taxonomy" id="71465"/>
    <lineage>
        <taxon>Eukaryota</taxon>
        <taxon>Metazoa</taxon>
        <taxon>Ecdysozoa</taxon>
        <taxon>Nematoda</taxon>
        <taxon>Chromadorea</taxon>
        <taxon>Rhabditida</taxon>
        <taxon>Rhabditina</taxon>
        <taxon>Rhabditomorpha</taxon>
        <taxon>Strongyloidea</taxon>
        <taxon>Strongylidae</taxon>
        <taxon>Cylicostephanus</taxon>
    </lineage>
</organism>
<accession>A0A3P7MRK2</accession>
<dbReference type="OrthoDB" id="5860898at2759"/>
<evidence type="ECO:0008006" key="3">
    <source>
        <dbReference type="Google" id="ProtNLM"/>
    </source>
</evidence>
<evidence type="ECO:0000313" key="1">
    <source>
        <dbReference type="EMBL" id="VDN32365.1"/>
    </source>
</evidence>
<dbReference type="AlphaFoldDB" id="A0A3P7MRK2"/>
<dbReference type="Proteomes" id="UP000271889">
    <property type="component" value="Unassembled WGS sequence"/>
</dbReference>
<dbReference type="EMBL" id="UYRV01120555">
    <property type="protein sequence ID" value="VDN32365.1"/>
    <property type="molecule type" value="Genomic_DNA"/>
</dbReference>
<name>A0A3P7MRK2_CYLGO</name>
<reference evidence="1 2" key="1">
    <citation type="submission" date="2018-11" db="EMBL/GenBank/DDBJ databases">
        <authorList>
            <consortium name="Pathogen Informatics"/>
        </authorList>
    </citation>
    <scope>NUCLEOTIDE SEQUENCE [LARGE SCALE GENOMIC DNA]</scope>
</reference>
<gene>
    <name evidence="1" type="ORF">CGOC_LOCUS12085</name>
</gene>
<keyword evidence="2" id="KW-1185">Reference proteome</keyword>
<sequence length="129" mass="14847">MCLAKIWYKSETQLTGYGLNENLTMLAQGTKAIYLGNALLGVAGFEFAYDYVVNLMGEHGCQPSDDRRWCVLLDEHGYVFYSNQKDISYEDYLEDPINKGKHISQWFGGINRVSQRAMALLVEKRFYIK</sequence>